<dbReference type="GO" id="GO:0008710">
    <property type="term" value="F:8-amino-7-oxononanoate synthase activity"/>
    <property type="evidence" value="ECO:0007669"/>
    <property type="project" value="UniProtKB-EC"/>
</dbReference>
<evidence type="ECO:0000256" key="2">
    <source>
        <dbReference type="ARBA" id="ARBA00022679"/>
    </source>
</evidence>
<evidence type="ECO:0000313" key="6">
    <source>
        <dbReference type="EMBL" id="TWT46703.1"/>
    </source>
</evidence>
<dbReference type="Pfam" id="PF00155">
    <property type="entry name" value="Aminotran_1_2"/>
    <property type="match status" value="1"/>
</dbReference>
<accession>A0A5C5W8W1</accession>
<evidence type="ECO:0000259" key="5">
    <source>
        <dbReference type="Pfam" id="PF00155"/>
    </source>
</evidence>
<dbReference type="InterPro" id="IPR001917">
    <property type="entry name" value="Aminotrans_II_pyridoxalP_BS"/>
</dbReference>
<name>A0A5C5W8W1_9BACT</name>
<organism evidence="6 7">
    <name type="scientific">Botrimarina hoheduenensis</name>
    <dbReference type="NCBI Taxonomy" id="2528000"/>
    <lineage>
        <taxon>Bacteria</taxon>
        <taxon>Pseudomonadati</taxon>
        <taxon>Planctomycetota</taxon>
        <taxon>Planctomycetia</taxon>
        <taxon>Pirellulales</taxon>
        <taxon>Lacipirellulaceae</taxon>
        <taxon>Botrimarina</taxon>
    </lineage>
</organism>
<dbReference type="InterPro" id="IPR015421">
    <property type="entry name" value="PyrdxlP-dep_Trfase_major"/>
</dbReference>
<dbReference type="Proteomes" id="UP000318995">
    <property type="component" value="Unassembled WGS sequence"/>
</dbReference>
<evidence type="ECO:0000313" key="7">
    <source>
        <dbReference type="Proteomes" id="UP000318995"/>
    </source>
</evidence>
<proteinExistence type="inferred from homology"/>
<dbReference type="PANTHER" id="PTHR13693">
    <property type="entry name" value="CLASS II AMINOTRANSFERASE/8-AMINO-7-OXONONANOATE SYNTHASE"/>
    <property type="match status" value="1"/>
</dbReference>
<dbReference type="PROSITE" id="PS00599">
    <property type="entry name" value="AA_TRANSFER_CLASS_2"/>
    <property type="match status" value="1"/>
</dbReference>
<dbReference type="InterPro" id="IPR015422">
    <property type="entry name" value="PyrdxlP-dep_Trfase_small"/>
</dbReference>
<dbReference type="GO" id="GO:0030170">
    <property type="term" value="F:pyridoxal phosphate binding"/>
    <property type="evidence" value="ECO:0007669"/>
    <property type="project" value="InterPro"/>
</dbReference>
<dbReference type="InterPro" id="IPR015424">
    <property type="entry name" value="PyrdxlP-dep_Trfase"/>
</dbReference>
<comment type="caution">
    <text evidence="6">The sequence shown here is derived from an EMBL/GenBank/DDBJ whole genome shotgun (WGS) entry which is preliminary data.</text>
</comment>
<dbReference type="EMBL" id="SJPH01000003">
    <property type="protein sequence ID" value="TWT46703.1"/>
    <property type="molecule type" value="Genomic_DNA"/>
</dbReference>
<evidence type="ECO:0000256" key="3">
    <source>
        <dbReference type="ARBA" id="ARBA00022898"/>
    </source>
</evidence>
<dbReference type="InterPro" id="IPR050087">
    <property type="entry name" value="AON_synthase_class-II"/>
</dbReference>
<evidence type="ECO:0000256" key="4">
    <source>
        <dbReference type="RuleBase" id="RU003693"/>
    </source>
</evidence>
<dbReference type="RefSeq" id="WP_146573424.1">
    <property type="nucleotide sequence ID" value="NZ_SJPH01000003.1"/>
</dbReference>
<feature type="domain" description="Aminotransferase class I/classII large" evidence="5">
    <location>
        <begin position="44"/>
        <end position="389"/>
    </location>
</feature>
<keyword evidence="6" id="KW-0012">Acyltransferase</keyword>
<dbReference type="SUPFAM" id="SSF53383">
    <property type="entry name" value="PLP-dependent transferases"/>
    <property type="match status" value="1"/>
</dbReference>
<evidence type="ECO:0000256" key="1">
    <source>
        <dbReference type="ARBA" id="ARBA00001933"/>
    </source>
</evidence>
<dbReference type="InterPro" id="IPR004839">
    <property type="entry name" value="Aminotransferase_I/II_large"/>
</dbReference>
<comment type="similarity">
    <text evidence="4">Belongs to the class-II pyridoxal-phosphate-dependent aminotransferase family.</text>
</comment>
<dbReference type="EC" id="2.3.1.47" evidence="6"/>
<comment type="cofactor">
    <cofactor evidence="1 4">
        <name>pyridoxal 5'-phosphate</name>
        <dbReference type="ChEBI" id="CHEBI:597326"/>
    </cofactor>
</comment>
<gene>
    <name evidence="6" type="primary">bioF</name>
    <name evidence="6" type="ORF">Pla111_18040</name>
</gene>
<keyword evidence="2 6" id="KW-0808">Transferase</keyword>
<keyword evidence="7" id="KW-1185">Reference proteome</keyword>
<dbReference type="Gene3D" id="3.40.640.10">
    <property type="entry name" value="Type I PLP-dependent aspartate aminotransferase-like (Major domain)"/>
    <property type="match status" value="1"/>
</dbReference>
<protein>
    <submittedName>
        <fullName evidence="6">8-amino-7-oxononanoate synthase</fullName>
        <ecNumber evidence="6">2.3.1.47</ecNumber>
    </submittedName>
</protein>
<keyword evidence="3 4" id="KW-0663">Pyridoxal phosphate</keyword>
<sequence>MSVPAPADRPDPLGWAPAEIERLRLAGLLRQRGATPSGADGPPLVDFGANDYLGLRSDPRLAAAAAAAADRYGWGAGASPVVSGRTEAHAELEHRIAAFEGTEAALVFPSGFATNAGVIPALVDEQDAILTDERNHASIIDGCRLARAERHVYRHAEANDVERLLRQTAPRRRRLIVTDTLFSMEGDFAPLVEIAQLALDHGAMLLVDEAHATGVWGGTGRGAVQHLLADRPDLLPAVTVRVGTLSKALGSAGGFVAGSAQLIDWLYNRARSYVFSTACPPAAAAAATAALGIVTSEPHRRERVRSLAQQLRAALAEEGWDTGAAASQIVPVRAGGPEAAVALSRRLAEAGFYAPAIRPPSVPSGHSLLRLSVSARHSNDEIHRLVAALRSARSPRSV</sequence>
<dbReference type="OrthoDB" id="9807157at2"/>
<dbReference type="Gene3D" id="3.90.1150.10">
    <property type="entry name" value="Aspartate Aminotransferase, domain 1"/>
    <property type="match status" value="1"/>
</dbReference>
<dbReference type="AlphaFoldDB" id="A0A5C5W8W1"/>
<reference evidence="6 7" key="1">
    <citation type="submission" date="2019-02" db="EMBL/GenBank/DDBJ databases">
        <title>Deep-cultivation of Planctomycetes and their phenomic and genomic characterization uncovers novel biology.</title>
        <authorList>
            <person name="Wiegand S."/>
            <person name="Jogler M."/>
            <person name="Boedeker C."/>
            <person name="Pinto D."/>
            <person name="Vollmers J."/>
            <person name="Rivas-Marin E."/>
            <person name="Kohn T."/>
            <person name="Peeters S.H."/>
            <person name="Heuer A."/>
            <person name="Rast P."/>
            <person name="Oberbeckmann S."/>
            <person name="Bunk B."/>
            <person name="Jeske O."/>
            <person name="Meyerdierks A."/>
            <person name="Storesund J.E."/>
            <person name="Kallscheuer N."/>
            <person name="Luecker S."/>
            <person name="Lage O.M."/>
            <person name="Pohl T."/>
            <person name="Merkel B.J."/>
            <person name="Hornburger P."/>
            <person name="Mueller R.-W."/>
            <person name="Bruemmer F."/>
            <person name="Labrenz M."/>
            <person name="Spormann A.M."/>
            <person name="Op Den Camp H."/>
            <person name="Overmann J."/>
            <person name="Amann R."/>
            <person name="Jetten M.S.M."/>
            <person name="Mascher T."/>
            <person name="Medema M.H."/>
            <person name="Devos D.P."/>
            <person name="Kaster A.-K."/>
            <person name="Ovreas L."/>
            <person name="Rohde M."/>
            <person name="Galperin M.Y."/>
            <person name="Jogler C."/>
        </authorList>
    </citation>
    <scope>NUCLEOTIDE SEQUENCE [LARGE SCALE GENOMIC DNA]</scope>
    <source>
        <strain evidence="6 7">Pla111</strain>
    </source>
</reference>